<accession>A0AAD6C401</accession>
<evidence type="ECO:0000256" key="2">
    <source>
        <dbReference type="ARBA" id="ARBA00022692"/>
    </source>
</evidence>
<evidence type="ECO:0000259" key="7">
    <source>
        <dbReference type="Pfam" id="PF01794"/>
    </source>
</evidence>
<organism evidence="8 9">
    <name type="scientific">Penicillium daleae</name>
    <dbReference type="NCBI Taxonomy" id="63821"/>
    <lineage>
        <taxon>Eukaryota</taxon>
        <taxon>Fungi</taxon>
        <taxon>Dikarya</taxon>
        <taxon>Ascomycota</taxon>
        <taxon>Pezizomycotina</taxon>
        <taxon>Eurotiomycetes</taxon>
        <taxon>Eurotiomycetidae</taxon>
        <taxon>Eurotiales</taxon>
        <taxon>Aspergillaceae</taxon>
        <taxon>Penicillium</taxon>
    </lineage>
</organism>
<evidence type="ECO:0000313" key="8">
    <source>
        <dbReference type="EMBL" id="KAJ5444155.1"/>
    </source>
</evidence>
<feature type="transmembrane region" description="Helical" evidence="6">
    <location>
        <begin position="273"/>
        <end position="292"/>
    </location>
</feature>
<evidence type="ECO:0000256" key="1">
    <source>
        <dbReference type="ARBA" id="ARBA00004141"/>
    </source>
</evidence>
<dbReference type="AlphaFoldDB" id="A0AAD6C401"/>
<feature type="domain" description="Ferric oxidoreductase" evidence="7">
    <location>
        <begin position="117"/>
        <end position="220"/>
    </location>
</feature>
<evidence type="ECO:0000256" key="4">
    <source>
        <dbReference type="ARBA" id="ARBA00023065"/>
    </source>
</evidence>
<comment type="caution">
    <text evidence="8">The sequence shown here is derived from an EMBL/GenBank/DDBJ whole genome shotgun (WGS) entry which is preliminary data.</text>
</comment>
<keyword evidence="4" id="KW-0813">Transport</keyword>
<protein>
    <recommendedName>
        <fullName evidence="7">Ferric oxidoreductase domain-containing protein</fullName>
    </recommendedName>
</protein>
<dbReference type="GO" id="GO:0016491">
    <property type="term" value="F:oxidoreductase activity"/>
    <property type="evidence" value="ECO:0007669"/>
    <property type="project" value="UniProtKB-ARBA"/>
</dbReference>
<dbReference type="GO" id="GO:0006811">
    <property type="term" value="P:monoatomic ion transport"/>
    <property type="evidence" value="ECO:0007669"/>
    <property type="project" value="UniProtKB-KW"/>
</dbReference>
<sequence>MEYSWPYRFILTLSEEEILNRRELLDLRGSYAQWSIIAVIIVLRVYQGWAQSVSATEITSKQRRGPASWWDRPIAAGWLETRRQYALCGLWLLWLISLSVWKSGDDYMHLTKALSHVALSQIPLQVLMSPAAYISTSKPSASSIFSFVTSIPQATVTPYHRLFGRMVISPLLLGHATLYLLFFVQLSHPEFGSLLNKRVRDLDVQCGLFAISMVISLVLYLRPRGAAPKGGTQRRSVAGSMQEQRRSFYYGHISLVMLLCLAAYYHVVHAQKYMIQALGAFLVNGAFSWAIVRWGGHK</sequence>
<reference evidence="8" key="1">
    <citation type="submission" date="2022-12" db="EMBL/GenBank/DDBJ databases">
        <authorList>
            <person name="Petersen C."/>
        </authorList>
    </citation>
    <scope>NUCLEOTIDE SEQUENCE</scope>
    <source>
        <strain evidence="8">IBT 16125</strain>
    </source>
</reference>
<dbReference type="GeneID" id="81601652"/>
<evidence type="ECO:0000256" key="5">
    <source>
        <dbReference type="ARBA" id="ARBA00023136"/>
    </source>
</evidence>
<dbReference type="EMBL" id="JAPVEA010000007">
    <property type="protein sequence ID" value="KAJ5444155.1"/>
    <property type="molecule type" value="Genomic_DNA"/>
</dbReference>
<reference evidence="8" key="2">
    <citation type="journal article" date="2023" name="IMA Fungus">
        <title>Comparative genomic study of the Penicillium genus elucidates a diverse pangenome and 15 lateral gene transfer events.</title>
        <authorList>
            <person name="Petersen C."/>
            <person name="Sorensen T."/>
            <person name="Nielsen M.R."/>
            <person name="Sondergaard T.E."/>
            <person name="Sorensen J.L."/>
            <person name="Fitzpatrick D.A."/>
            <person name="Frisvad J.C."/>
            <person name="Nielsen K.L."/>
        </authorList>
    </citation>
    <scope>NUCLEOTIDE SEQUENCE</scope>
    <source>
        <strain evidence="8">IBT 16125</strain>
    </source>
</reference>
<dbReference type="RefSeq" id="XP_056764235.1">
    <property type="nucleotide sequence ID" value="XM_056911409.1"/>
</dbReference>
<dbReference type="Pfam" id="PF01794">
    <property type="entry name" value="Ferric_reduct"/>
    <property type="match status" value="1"/>
</dbReference>
<feature type="transmembrane region" description="Helical" evidence="6">
    <location>
        <begin position="162"/>
        <end position="182"/>
    </location>
</feature>
<evidence type="ECO:0000256" key="6">
    <source>
        <dbReference type="SAM" id="Phobius"/>
    </source>
</evidence>
<dbReference type="GO" id="GO:0016020">
    <property type="term" value="C:membrane"/>
    <property type="evidence" value="ECO:0007669"/>
    <property type="project" value="UniProtKB-SubCell"/>
</dbReference>
<gene>
    <name evidence="8" type="ORF">N7458_008027</name>
</gene>
<feature type="transmembrane region" description="Helical" evidence="6">
    <location>
        <begin position="248"/>
        <end position="267"/>
    </location>
</feature>
<feature type="transmembrane region" description="Helical" evidence="6">
    <location>
        <begin position="202"/>
        <end position="221"/>
    </location>
</feature>
<proteinExistence type="predicted"/>
<keyword evidence="4" id="KW-0406">Ion transport</keyword>
<keyword evidence="2 6" id="KW-0812">Transmembrane</keyword>
<keyword evidence="3 6" id="KW-1133">Transmembrane helix</keyword>
<evidence type="ECO:0000256" key="3">
    <source>
        <dbReference type="ARBA" id="ARBA00022989"/>
    </source>
</evidence>
<keyword evidence="9" id="KW-1185">Reference proteome</keyword>
<keyword evidence="5 6" id="KW-0472">Membrane</keyword>
<name>A0AAD6C401_9EURO</name>
<evidence type="ECO:0000313" key="9">
    <source>
        <dbReference type="Proteomes" id="UP001213681"/>
    </source>
</evidence>
<comment type="subcellular location">
    <subcellularLocation>
        <location evidence="1">Membrane</location>
        <topology evidence="1">Multi-pass membrane protein</topology>
    </subcellularLocation>
</comment>
<dbReference type="InterPro" id="IPR013130">
    <property type="entry name" value="Fe3_Rdtase_TM_dom"/>
</dbReference>
<dbReference type="Proteomes" id="UP001213681">
    <property type="component" value="Unassembled WGS sequence"/>
</dbReference>